<reference evidence="1 2" key="1">
    <citation type="submission" date="2023-07" db="EMBL/GenBank/DDBJ databases">
        <title>Sorghum-associated microbial communities from plants grown in Nebraska, USA.</title>
        <authorList>
            <person name="Schachtman D."/>
        </authorList>
    </citation>
    <scope>NUCLEOTIDE SEQUENCE [LARGE SCALE GENOMIC DNA]</scope>
    <source>
        <strain evidence="1 2">BE332</strain>
    </source>
</reference>
<proteinExistence type="predicted"/>
<evidence type="ECO:0000313" key="2">
    <source>
        <dbReference type="Proteomes" id="UP001239626"/>
    </source>
</evidence>
<dbReference type="Proteomes" id="UP001239626">
    <property type="component" value="Unassembled WGS sequence"/>
</dbReference>
<accession>A0ABU0EJW9</accession>
<keyword evidence="2" id="KW-1185">Reference proteome</keyword>
<dbReference type="RefSeq" id="WP_307494384.1">
    <property type="nucleotide sequence ID" value="NZ_JAUSVB010000006.1"/>
</dbReference>
<name>A0ABU0EJW9_9CELL</name>
<evidence type="ECO:0008006" key="3">
    <source>
        <dbReference type="Google" id="ProtNLM"/>
    </source>
</evidence>
<protein>
    <recommendedName>
        <fullName evidence="3">GGDEF domain-containing protein</fullName>
    </recommendedName>
</protein>
<gene>
    <name evidence="1" type="ORF">J2X26_003922</name>
</gene>
<organism evidence="1 2">
    <name type="scientific">Cellulomonas humilata</name>
    <dbReference type="NCBI Taxonomy" id="144055"/>
    <lineage>
        <taxon>Bacteria</taxon>
        <taxon>Bacillati</taxon>
        <taxon>Actinomycetota</taxon>
        <taxon>Actinomycetes</taxon>
        <taxon>Micrococcales</taxon>
        <taxon>Cellulomonadaceae</taxon>
        <taxon>Cellulomonas</taxon>
    </lineage>
</organism>
<sequence>MNSGSNNAPMPALSGAVPTDALPATLRERWRDESVGSVWLRPSDWYHPAVDALATALLSAGDPAGAATELGHARGYDGVGIGETLDDLACLYRTLGAAEPPMAVMRALCEGWADAQAGAVVVGAALDPESGLPSRQYLALRLAETYRDATLPTQRSRTVADLGHHLVIIDVATGDVDPFTRAARSAAVGAAMIQTYGDGHPMATLGGGVFAVLARADEDPHPPLEALHQEIARRCELLKVRASMRQPVRVWIEPLPTTHEQALRMLDRVARP</sequence>
<comment type="caution">
    <text evidence="1">The sequence shown here is derived from an EMBL/GenBank/DDBJ whole genome shotgun (WGS) entry which is preliminary data.</text>
</comment>
<dbReference type="EMBL" id="JAUSVB010000006">
    <property type="protein sequence ID" value="MDQ0375584.1"/>
    <property type="molecule type" value="Genomic_DNA"/>
</dbReference>
<evidence type="ECO:0000313" key="1">
    <source>
        <dbReference type="EMBL" id="MDQ0375584.1"/>
    </source>
</evidence>